<dbReference type="InterPro" id="IPR036950">
    <property type="entry name" value="PBP_transglycosylase"/>
</dbReference>
<dbReference type="GO" id="GO:0006508">
    <property type="term" value="P:proteolysis"/>
    <property type="evidence" value="ECO:0007669"/>
    <property type="project" value="UniProtKB-KW"/>
</dbReference>
<sequence>MNSIIKHFLYDAKKFLFVTHRYKSVVILLLLVGYYFCLPKSLFNNPTSSVIESREGILLGAKIANDEQWRFPANDSVPYKFKQCIIQFEDGYFYHHPGFNPVSIAKAFVANIKSGKVVRGASTLTQQVIRLSREGKKRTYFEKLIELVQATRLELRDTKDEILNLYAAHAPFGGNVVGLEVASWRYFGISSEKLSWAEAATLAVLPNAPALIYPGKNKSRLLEKRDKLLHKLWNEEIIDSLTYKLAITETLPEKPFALPQIAPHFLQFASSKNKGKKLKSTLDFELQKRTNTIVKRHYETLRQNQVYNAGVLVMDIETKKVIAYVGNTPTTKKHQKDVDVIQAPRSTGSILKPFLYAAMLDSGELLPNTLVADVPTQIAGYSPTNFNEQYAGAVQAKKALARSLNVPAVRLLQEYGLEKFREQLNYFHQKDINKTSDYYGLSLILGGAESNLWDLCKAYAGMASTVNHFTETSSEYFSNEFGNPVFLQQENYNFGNKTQEKNVFDAGSFFLTLEALKEVNRPENEEAWEFFDNSKEIAWKTGTSYGNRDAWAIGVTKKYLVGVWVGNADGEGRPQLTGVNSAAPLLFDVFDALPKTTWFKTPFDALTEVTICNNSGYLASPICPNTTIKVPNAGANFKVCPYHKLIHLDEKKQFRVNASCYPLEKMISESWFVLPPLMEFYYKSSDANYKSMPPLNIACKNNDASQMDFIYPENNSKIILTKNFRGKTNEVICKIAHPKRESSIFWYLDNTYIGETKTFHEIAILPSVGKHQITAIDELGNEKTIFIEIEKTS</sequence>
<comment type="pathway">
    <text evidence="1">Cell wall biogenesis; peptidoglycan biosynthesis.</text>
</comment>
<evidence type="ECO:0000313" key="15">
    <source>
        <dbReference type="EMBL" id="EIJ38520.1"/>
    </source>
</evidence>
<dbReference type="InterPro" id="IPR012338">
    <property type="entry name" value="Beta-lactam/transpept-like"/>
</dbReference>
<dbReference type="GO" id="GO:0008955">
    <property type="term" value="F:peptidoglycan glycosyltransferase activity"/>
    <property type="evidence" value="ECO:0007669"/>
    <property type="project" value="UniProtKB-EC"/>
</dbReference>
<keyword evidence="7" id="KW-0808">Transferase</keyword>
<keyword evidence="9" id="KW-0511">Multifunctional enzyme</keyword>
<dbReference type="InterPro" id="IPR023346">
    <property type="entry name" value="Lysozyme-like_dom_sf"/>
</dbReference>
<dbReference type="GO" id="GO:0030288">
    <property type="term" value="C:outer membrane-bounded periplasmic space"/>
    <property type="evidence" value="ECO:0007669"/>
    <property type="project" value="TreeGrafter"/>
</dbReference>
<evidence type="ECO:0000259" key="14">
    <source>
        <dbReference type="Pfam" id="PF06832"/>
    </source>
</evidence>
<dbReference type="PANTHER" id="PTHR32282:SF15">
    <property type="entry name" value="PENICILLIN-BINDING PROTEIN 1C"/>
    <property type="match status" value="1"/>
</dbReference>
<proteinExistence type="inferred from homology"/>
<evidence type="ECO:0000256" key="2">
    <source>
        <dbReference type="ARBA" id="ARBA00007090"/>
    </source>
</evidence>
<dbReference type="Proteomes" id="UP000004690">
    <property type="component" value="Unassembled WGS sequence"/>
</dbReference>
<organism evidence="15 16">
    <name type="scientific">Galbibacter orientalis DSM 19592</name>
    <dbReference type="NCBI Taxonomy" id="926559"/>
    <lineage>
        <taxon>Bacteria</taxon>
        <taxon>Pseudomonadati</taxon>
        <taxon>Bacteroidota</taxon>
        <taxon>Flavobacteriia</taxon>
        <taxon>Flavobacteriales</taxon>
        <taxon>Flavobacteriaceae</taxon>
        <taxon>Galbibacter</taxon>
    </lineage>
</organism>
<evidence type="ECO:0000313" key="16">
    <source>
        <dbReference type="Proteomes" id="UP000004690"/>
    </source>
</evidence>
<dbReference type="InterPro" id="IPR011815">
    <property type="entry name" value="PBP_1c"/>
</dbReference>
<dbReference type="Gene3D" id="3.40.710.10">
    <property type="entry name" value="DD-peptidase/beta-lactamase superfamily"/>
    <property type="match status" value="1"/>
</dbReference>
<dbReference type="InterPro" id="IPR009647">
    <property type="entry name" value="PBP_C"/>
</dbReference>
<protein>
    <recommendedName>
        <fullName evidence="10">peptidoglycan glycosyltransferase</fullName>
        <ecNumber evidence="10">2.4.99.28</ecNumber>
    </recommendedName>
</protein>
<gene>
    <name evidence="15" type="ORF">JoomaDRAFT_1505</name>
</gene>
<evidence type="ECO:0000256" key="6">
    <source>
        <dbReference type="ARBA" id="ARBA00022676"/>
    </source>
</evidence>
<dbReference type="RefSeq" id="WP_008611742.1">
    <property type="nucleotide sequence ID" value="NZ_JH651379.1"/>
</dbReference>
<dbReference type="EMBL" id="JH651379">
    <property type="protein sequence ID" value="EIJ38520.1"/>
    <property type="molecule type" value="Genomic_DNA"/>
</dbReference>
<keyword evidence="4" id="KW-0121">Carboxypeptidase</keyword>
<dbReference type="STRING" id="926559.JoomaDRAFT_1505"/>
<evidence type="ECO:0000256" key="4">
    <source>
        <dbReference type="ARBA" id="ARBA00022645"/>
    </source>
</evidence>
<keyword evidence="5" id="KW-0645">Protease</keyword>
<feature type="domain" description="Penicillin-binding protein transpeptidase" evidence="12">
    <location>
        <begin position="310"/>
        <end position="568"/>
    </location>
</feature>
<evidence type="ECO:0000256" key="5">
    <source>
        <dbReference type="ARBA" id="ARBA00022670"/>
    </source>
</evidence>
<feature type="domain" description="Penicillin-binding C-terminal" evidence="14">
    <location>
        <begin position="699"/>
        <end position="785"/>
    </location>
</feature>
<dbReference type="EC" id="2.4.99.28" evidence="10"/>
<evidence type="ECO:0000256" key="7">
    <source>
        <dbReference type="ARBA" id="ARBA00022679"/>
    </source>
</evidence>
<evidence type="ECO:0000256" key="1">
    <source>
        <dbReference type="ARBA" id="ARBA00004752"/>
    </source>
</evidence>
<evidence type="ECO:0000256" key="8">
    <source>
        <dbReference type="ARBA" id="ARBA00022801"/>
    </source>
</evidence>
<keyword evidence="6" id="KW-0328">Glycosyltransferase</keyword>
<keyword evidence="16" id="KW-1185">Reference proteome</keyword>
<evidence type="ECO:0000256" key="9">
    <source>
        <dbReference type="ARBA" id="ARBA00023268"/>
    </source>
</evidence>
<dbReference type="GO" id="GO:0004180">
    <property type="term" value="F:carboxypeptidase activity"/>
    <property type="evidence" value="ECO:0007669"/>
    <property type="project" value="UniProtKB-KW"/>
</dbReference>
<evidence type="ECO:0000256" key="3">
    <source>
        <dbReference type="ARBA" id="ARBA00007739"/>
    </source>
</evidence>
<evidence type="ECO:0000259" key="13">
    <source>
        <dbReference type="Pfam" id="PF00912"/>
    </source>
</evidence>
<comment type="similarity">
    <text evidence="2">In the C-terminal section; belongs to the transpeptidase family.</text>
</comment>
<dbReference type="GO" id="GO:0009252">
    <property type="term" value="P:peptidoglycan biosynthetic process"/>
    <property type="evidence" value="ECO:0007669"/>
    <property type="project" value="InterPro"/>
</dbReference>
<dbReference type="Pfam" id="PF06832">
    <property type="entry name" value="BiPBP_C"/>
    <property type="match status" value="1"/>
</dbReference>
<evidence type="ECO:0000259" key="12">
    <source>
        <dbReference type="Pfam" id="PF00905"/>
    </source>
</evidence>
<dbReference type="GO" id="GO:0008658">
    <property type="term" value="F:penicillin binding"/>
    <property type="evidence" value="ECO:0007669"/>
    <property type="project" value="InterPro"/>
</dbReference>
<feature type="domain" description="Glycosyl transferase family 51" evidence="13">
    <location>
        <begin position="67"/>
        <end position="231"/>
    </location>
</feature>
<comment type="similarity">
    <text evidence="3">In the N-terminal section; belongs to the glycosyltransferase 51 family.</text>
</comment>
<accession>I3C4H7</accession>
<reference evidence="15 16" key="1">
    <citation type="submission" date="2012-02" db="EMBL/GenBank/DDBJ databases">
        <title>Improved High-Quality Draft genome of Joostella marina DSM 19592.</title>
        <authorList>
            <consortium name="US DOE Joint Genome Institute (JGI-PGF)"/>
            <person name="Lucas S."/>
            <person name="Copeland A."/>
            <person name="Lapidus A."/>
            <person name="Bruce D."/>
            <person name="Goodwin L."/>
            <person name="Pitluck S."/>
            <person name="Peters L."/>
            <person name="Chertkov O."/>
            <person name="Ovchinnikova G."/>
            <person name="Kyrpides N."/>
            <person name="Mavromatis K."/>
            <person name="Detter J.C."/>
            <person name="Han C."/>
            <person name="Land M."/>
            <person name="Hauser L."/>
            <person name="Markowitz V."/>
            <person name="Cheng J.-F."/>
            <person name="Hugenholtz P."/>
            <person name="Woyke T."/>
            <person name="Wu D."/>
            <person name="Tindall B."/>
            <person name="Brambilla E."/>
            <person name="Klenk H.-P."/>
            <person name="Eisen J.A."/>
        </authorList>
    </citation>
    <scope>NUCLEOTIDE SEQUENCE [LARGE SCALE GENOMIC DNA]</scope>
    <source>
        <strain evidence="15 16">DSM 19592</strain>
    </source>
</reference>
<dbReference type="HOGENOM" id="CLU_006354_7_2_10"/>
<dbReference type="Pfam" id="PF00912">
    <property type="entry name" value="Transgly"/>
    <property type="match status" value="1"/>
</dbReference>
<evidence type="ECO:0000256" key="11">
    <source>
        <dbReference type="ARBA" id="ARBA00049902"/>
    </source>
</evidence>
<dbReference type="SUPFAM" id="SSF56601">
    <property type="entry name" value="beta-lactamase/transpeptidase-like"/>
    <property type="match status" value="1"/>
</dbReference>
<dbReference type="Pfam" id="PF00905">
    <property type="entry name" value="Transpeptidase"/>
    <property type="match status" value="1"/>
</dbReference>
<evidence type="ECO:0000256" key="10">
    <source>
        <dbReference type="ARBA" id="ARBA00044770"/>
    </source>
</evidence>
<dbReference type="InterPro" id="IPR050396">
    <property type="entry name" value="Glycosyltr_51/Transpeptidase"/>
</dbReference>
<dbReference type="eggNOG" id="COG4953">
    <property type="taxonomic scope" value="Bacteria"/>
</dbReference>
<dbReference type="InterPro" id="IPR001460">
    <property type="entry name" value="PCN-bd_Tpept"/>
</dbReference>
<dbReference type="AlphaFoldDB" id="I3C4H7"/>
<comment type="catalytic activity">
    <reaction evidence="11">
        <text>[GlcNAc-(1-&gt;4)-Mur2Ac(oyl-L-Ala-gamma-D-Glu-L-Lys-D-Ala-D-Ala)](n)-di-trans,octa-cis-undecaprenyl diphosphate + beta-D-GlcNAc-(1-&gt;4)-Mur2Ac(oyl-L-Ala-gamma-D-Glu-L-Lys-D-Ala-D-Ala)-di-trans,octa-cis-undecaprenyl diphosphate = [GlcNAc-(1-&gt;4)-Mur2Ac(oyl-L-Ala-gamma-D-Glu-L-Lys-D-Ala-D-Ala)](n+1)-di-trans,octa-cis-undecaprenyl diphosphate + di-trans,octa-cis-undecaprenyl diphosphate + H(+)</text>
        <dbReference type="Rhea" id="RHEA:23708"/>
        <dbReference type="Rhea" id="RHEA-COMP:9602"/>
        <dbReference type="Rhea" id="RHEA-COMP:9603"/>
        <dbReference type="ChEBI" id="CHEBI:15378"/>
        <dbReference type="ChEBI" id="CHEBI:58405"/>
        <dbReference type="ChEBI" id="CHEBI:60033"/>
        <dbReference type="ChEBI" id="CHEBI:78435"/>
        <dbReference type="EC" id="2.4.99.28"/>
    </reaction>
</comment>
<name>I3C4H7_9FLAO</name>
<dbReference type="SUPFAM" id="SSF53955">
    <property type="entry name" value="Lysozyme-like"/>
    <property type="match status" value="1"/>
</dbReference>
<dbReference type="InterPro" id="IPR001264">
    <property type="entry name" value="Glyco_trans_51"/>
</dbReference>
<keyword evidence="8" id="KW-0378">Hydrolase</keyword>
<dbReference type="OrthoDB" id="9766909at2"/>
<dbReference type="PANTHER" id="PTHR32282">
    <property type="entry name" value="BINDING PROTEIN TRANSPEPTIDASE, PUTATIVE-RELATED"/>
    <property type="match status" value="1"/>
</dbReference>
<dbReference type="NCBIfam" id="TIGR02073">
    <property type="entry name" value="PBP_1c"/>
    <property type="match status" value="1"/>
</dbReference>
<dbReference type="Gene3D" id="1.10.3810.10">
    <property type="entry name" value="Biosynthetic peptidoglycan transglycosylase-like"/>
    <property type="match status" value="1"/>
</dbReference>